<reference evidence="2 3" key="1">
    <citation type="submission" date="2022-09" db="EMBL/GenBank/DDBJ databases">
        <authorList>
            <person name="Han X.L."/>
            <person name="Wang Q."/>
            <person name="Lu T."/>
        </authorList>
    </citation>
    <scope>NUCLEOTIDE SEQUENCE [LARGE SCALE GENOMIC DNA]</scope>
    <source>
        <strain evidence="2 3">WQ 127069</strain>
    </source>
</reference>
<organism evidence="2 3">
    <name type="scientific">Paenibacillus baimaensis</name>
    <dbReference type="NCBI Taxonomy" id="2982185"/>
    <lineage>
        <taxon>Bacteria</taxon>
        <taxon>Bacillati</taxon>
        <taxon>Bacillota</taxon>
        <taxon>Bacilli</taxon>
        <taxon>Bacillales</taxon>
        <taxon>Paenibacillaceae</taxon>
        <taxon>Paenibacillus</taxon>
    </lineage>
</organism>
<keyword evidence="3" id="KW-1185">Reference proteome</keyword>
<dbReference type="RefSeq" id="WP_076232156.1">
    <property type="nucleotide sequence ID" value="NZ_JAOQIO010000107.1"/>
</dbReference>
<evidence type="ECO:0000313" key="2">
    <source>
        <dbReference type="EMBL" id="MCU6796659.1"/>
    </source>
</evidence>
<protein>
    <recommendedName>
        <fullName evidence="4">KOW domain-containing protein</fullName>
    </recommendedName>
</protein>
<keyword evidence="1" id="KW-1133">Transmembrane helix</keyword>
<keyword evidence="1" id="KW-0812">Transmembrane</keyword>
<comment type="caution">
    <text evidence="2">The sequence shown here is derived from an EMBL/GenBank/DDBJ whole genome shotgun (WGS) entry which is preliminary data.</text>
</comment>
<name>A0ABT2USK7_9BACL</name>
<evidence type="ECO:0008006" key="4">
    <source>
        <dbReference type="Google" id="ProtNLM"/>
    </source>
</evidence>
<sequence length="76" mass="8737">MSVISNYNKCIKYLNRRVRIKSRNGNTYVGKIVKVDGKRVHLKVTSVNDGKKVHTSFFPFIIPLVLFDLLAIVLLF</sequence>
<accession>A0ABT2USK7</accession>
<feature type="transmembrane region" description="Helical" evidence="1">
    <location>
        <begin position="57"/>
        <end position="75"/>
    </location>
</feature>
<dbReference type="Proteomes" id="UP001652445">
    <property type="component" value="Unassembled WGS sequence"/>
</dbReference>
<gene>
    <name evidence="2" type="ORF">OB236_31490</name>
</gene>
<dbReference type="EMBL" id="JAOQIO010000107">
    <property type="protein sequence ID" value="MCU6796659.1"/>
    <property type="molecule type" value="Genomic_DNA"/>
</dbReference>
<evidence type="ECO:0000313" key="3">
    <source>
        <dbReference type="Proteomes" id="UP001652445"/>
    </source>
</evidence>
<keyword evidence="1" id="KW-0472">Membrane</keyword>
<evidence type="ECO:0000256" key="1">
    <source>
        <dbReference type="SAM" id="Phobius"/>
    </source>
</evidence>
<proteinExistence type="predicted"/>